<dbReference type="OrthoDB" id="6312934at2"/>
<evidence type="ECO:0000313" key="2">
    <source>
        <dbReference type="EMBL" id="SUX24583.1"/>
    </source>
</evidence>
<accession>A0A381ECH8</accession>
<dbReference type="RefSeq" id="WP_115612136.1">
    <property type="nucleotide sequence ID" value="NZ_JBHLZC010000003.1"/>
</dbReference>
<name>A0A381ECH8_9GAMM</name>
<organism evidence="2 3">
    <name type="scientific">Cardiobacterium valvarum</name>
    <dbReference type="NCBI Taxonomy" id="194702"/>
    <lineage>
        <taxon>Bacteria</taxon>
        <taxon>Pseudomonadati</taxon>
        <taxon>Pseudomonadota</taxon>
        <taxon>Gammaproteobacteria</taxon>
        <taxon>Cardiobacteriales</taxon>
        <taxon>Cardiobacteriaceae</taxon>
        <taxon>Cardiobacterium</taxon>
    </lineage>
</organism>
<reference evidence="2 3" key="1">
    <citation type="submission" date="2018-06" db="EMBL/GenBank/DDBJ databases">
        <authorList>
            <consortium name="Pathogen Informatics"/>
            <person name="Doyle S."/>
        </authorList>
    </citation>
    <scope>NUCLEOTIDE SEQUENCE [LARGE SCALE GENOMIC DNA]</scope>
    <source>
        <strain evidence="2 3">NCTC13294</strain>
    </source>
</reference>
<gene>
    <name evidence="2" type="ORF">NCTC13294_01949</name>
</gene>
<proteinExistence type="predicted"/>
<feature type="region of interest" description="Disordered" evidence="1">
    <location>
        <begin position="1"/>
        <end position="21"/>
    </location>
</feature>
<dbReference type="Pfam" id="PF05926">
    <property type="entry name" value="Phage_GPL"/>
    <property type="match status" value="1"/>
</dbReference>
<evidence type="ECO:0000313" key="3">
    <source>
        <dbReference type="Proteomes" id="UP000254572"/>
    </source>
</evidence>
<dbReference type="EMBL" id="UFUW01000001">
    <property type="protein sequence ID" value="SUX24583.1"/>
    <property type="molecule type" value="Genomic_DNA"/>
</dbReference>
<keyword evidence="3" id="KW-1185">Reference proteome</keyword>
<dbReference type="Proteomes" id="UP000254572">
    <property type="component" value="Unassembled WGS sequence"/>
</dbReference>
<dbReference type="InterPro" id="IPR009225">
    <property type="entry name" value="Phage_head_completion_GpL"/>
</dbReference>
<protein>
    <submittedName>
        <fullName evidence="2">Phage head completion protein (GPL)</fullName>
    </submittedName>
</protein>
<evidence type="ECO:0000256" key="1">
    <source>
        <dbReference type="SAM" id="MobiDB-lite"/>
    </source>
</evidence>
<dbReference type="AlphaFoldDB" id="A0A381ECH8"/>
<sequence length="146" mass="16361">MSVVIPHGPGNPKPNEDLIAPPDDFYPPLSVAEWKLRMRVDDNVSPARSAEILNCATLDITDELKPWRAKQTAATLAAGRDTKRYRQAVWQLAKAYELEQYRDIDTTDSGSRRADGLESRIDTALQRSREALRSLMGRGRATIVLI</sequence>